<comment type="subunit">
    <text evidence="1">Component of the lipopolysaccharide transport and assembly complex.</text>
</comment>
<dbReference type="OrthoDB" id="9760225at2"/>
<feature type="chain" id="PRO_5015791005" description="LPS-assembly protein LptD" evidence="1">
    <location>
        <begin position="21"/>
        <end position="713"/>
    </location>
</feature>
<dbReference type="GO" id="GO:0015920">
    <property type="term" value="P:lipopolysaccharide transport"/>
    <property type="evidence" value="ECO:0007669"/>
    <property type="project" value="InterPro"/>
</dbReference>
<keyword evidence="1" id="KW-0472">Membrane</keyword>
<evidence type="ECO:0000313" key="4">
    <source>
        <dbReference type="Proteomes" id="UP000244069"/>
    </source>
</evidence>
<name>A0A2T6ASY8_9RHOB</name>
<gene>
    <name evidence="1" type="primary">lptD</name>
    <name evidence="3" type="ORF">C8N44_11472</name>
</gene>
<dbReference type="EMBL" id="QBKN01000014">
    <property type="protein sequence ID" value="PTX46930.1"/>
    <property type="molecule type" value="Genomic_DNA"/>
</dbReference>
<dbReference type="Pfam" id="PF04453">
    <property type="entry name" value="LptD"/>
    <property type="match status" value="1"/>
</dbReference>
<dbReference type="PANTHER" id="PTHR30189">
    <property type="entry name" value="LPS-ASSEMBLY PROTEIN"/>
    <property type="match status" value="1"/>
</dbReference>
<feature type="domain" description="LptD C-terminal" evidence="2">
    <location>
        <begin position="270"/>
        <end position="619"/>
    </location>
</feature>
<dbReference type="GO" id="GO:0043165">
    <property type="term" value="P:Gram-negative-bacterium-type cell outer membrane assembly"/>
    <property type="evidence" value="ECO:0007669"/>
    <property type="project" value="UniProtKB-UniRule"/>
</dbReference>
<keyword evidence="1" id="KW-0998">Cell outer membrane</keyword>
<keyword evidence="1" id="KW-0732">Signal</keyword>
<dbReference type="GO" id="GO:1990351">
    <property type="term" value="C:transporter complex"/>
    <property type="evidence" value="ECO:0007669"/>
    <property type="project" value="TreeGrafter"/>
</dbReference>
<protein>
    <recommendedName>
        <fullName evidence="1">LPS-assembly protein LptD</fullName>
    </recommendedName>
</protein>
<evidence type="ECO:0000259" key="2">
    <source>
        <dbReference type="Pfam" id="PF04453"/>
    </source>
</evidence>
<dbReference type="HAMAP" id="MF_01411">
    <property type="entry name" value="LPS_assembly_LptD"/>
    <property type="match status" value="1"/>
</dbReference>
<accession>A0A2T6ASY8</accession>
<sequence length="713" mass="79362" precursor="true">MTLRATLALLLTLLAAPLAAQEDDAALLVADDLFVEGDERLVAKGNVEILYQETRLTARSVIYDGAADSLELQGPIRITGPQGEVLLADTAELDQDLENGILTGARLVLDRQLQLAAVEARRAEGRYTELNRVAVSSCQVCGANEVPLWQIRADRVVHDQQERQLYFDNATLRVLDLPVLYVPRLRLPDPTVTRARGVLIPRLRSSTLLGFGVKVPYFIPIGDHQDITLTPYLSRKTTTMEFRYRRAFAHGEIELNGAVSRDTLENNDLRAYLFAEGEFELPNDFDLSFNLKTVQDYGYLSDYGYSSTDRLDSAVELVRARDSGLLRASIVHYESLREDEENDTQPAIVGDIRYERRLFPSGLPGELRLGGTIHSHHRYSSYPYDGPDEDDLVDGRDVARVGVDMSWRERWTLPAGLRAGAQLQLWADRYAIEDDATSDEDASALTPGASVELRWPLLRRGAQGGRTLLEPLLQVGWTGGERPNIANDESTRAEFDEGNLLALSRFPAGDRREHGTTLATGLRMLHRAPAGWQTGLTLGRVLHDGEDPAFTRSSGLDGDASDWLLAASFSYPTGLDLMARGLLDGLSFTKAEARAEWQNDRLDLGASYLLLVSDPDEGRGDAQSEWTFDGSYRVRRNWTTSAETRYDLADDRLDRFGLGLQYRNECIEVEFSATRRYASSENVEPSTDFGLTVALKGFGTDGSGKEYRRTCPQ</sequence>
<dbReference type="InterPro" id="IPR020889">
    <property type="entry name" value="LipoPS_assembly_LptD"/>
</dbReference>
<evidence type="ECO:0000313" key="3">
    <source>
        <dbReference type="EMBL" id="PTX46930.1"/>
    </source>
</evidence>
<feature type="signal peptide" evidence="1">
    <location>
        <begin position="1"/>
        <end position="20"/>
    </location>
</feature>
<evidence type="ECO:0000256" key="1">
    <source>
        <dbReference type="HAMAP-Rule" id="MF_01411"/>
    </source>
</evidence>
<dbReference type="SUPFAM" id="SSF56935">
    <property type="entry name" value="Porins"/>
    <property type="match status" value="1"/>
</dbReference>
<proteinExistence type="inferred from homology"/>
<comment type="function">
    <text evidence="1">Involved in the assembly of lipopolysaccharide (LPS) at the surface of the outer membrane.</text>
</comment>
<dbReference type="RefSeq" id="WP_107976959.1">
    <property type="nucleotide sequence ID" value="NZ_BMEZ01000015.1"/>
</dbReference>
<keyword evidence="4" id="KW-1185">Reference proteome</keyword>
<dbReference type="Proteomes" id="UP000244069">
    <property type="component" value="Unassembled WGS sequence"/>
</dbReference>
<comment type="similarity">
    <text evidence="1">Belongs to the LptD family.</text>
</comment>
<dbReference type="AlphaFoldDB" id="A0A2T6ASY8"/>
<comment type="caution">
    <text evidence="1">Lacks conserved residue(s) required for the propagation of feature annotation.</text>
</comment>
<dbReference type="PANTHER" id="PTHR30189:SF1">
    <property type="entry name" value="LPS-ASSEMBLY PROTEIN LPTD"/>
    <property type="match status" value="1"/>
</dbReference>
<organism evidence="3 4">
    <name type="scientific">Allosediminivita pacifica</name>
    <dbReference type="NCBI Taxonomy" id="1267769"/>
    <lineage>
        <taxon>Bacteria</taxon>
        <taxon>Pseudomonadati</taxon>
        <taxon>Pseudomonadota</taxon>
        <taxon>Alphaproteobacteria</taxon>
        <taxon>Rhodobacterales</taxon>
        <taxon>Paracoccaceae</taxon>
        <taxon>Allosediminivita</taxon>
    </lineage>
</organism>
<reference evidence="3 4" key="1">
    <citation type="submission" date="2018-04" db="EMBL/GenBank/DDBJ databases">
        <title>Genomic Encyclopedia of Archaeal and Bacterial Type Strains, Phase II (KMG-II): from individual species to whole genera.</title>
        <authorList>
            <person name="Goeker M."/>
        </authorList>
    </citation>
    <scope>NUCLEOTIDE SEQUENCE [LARGE SCALE GENOMIC DNA]</scope>
    <source>
        <strain evidence="3 4">DSM 29329</strain>
    </source>
</reference>
<dbReference type="GO" id="GO:0009279">
    <property type="term" value="C:cell outer membrane"/>
    <property type="evidence" value="ECO:0007669"/>
    <property type="project" value="UniProtKB-SubCell"/>
</dbReference>
<dbReference type="InterPro" id="IPR050218">
    <property type="entry name" value="LptD"/>
</dbReference>
<dbReference type="InterPro" id="IPR007543">
    <property type="entry name" value="LptD_C"/>
</dbReference>
<comment type="subcellular location">
    <subcellularLocation>
        <location evidence="1">Cell outer membrane</location>
    </subcellularLocation>
</comment>
<comment type="caution">
    <text evidence="3">The sequence shown here is derived from an EMBL/GenBank/DDBJ whole genome shotgun (WGS) entry which is preliminary data.</text>
</comment>